<evidence type="ECO:0000313" key="2">
    <source>
        <dbReference type="Proteomes" id="UP000272942"/>
    </source>
</evidence>
<accession>A0A183BEV9</accession>
<name>A0A183BEV9_9TREM</name>
<dbReference type="AlphaFoldDB" id="A0A183BEV9"/>
<evidence type="ECO:0000313" key="3">
    <source>
        <dbReference type="WBParaSite" id="ECPE_0001778901-mRNA-1"/>
    </source>
</evidence>
<keyword evidence="2" id="KW-1185">Reference proteome</keyword>
<protein>
    <submittedName>
        <fullName evidence="3">Secreted protein</fullName>
    </submittedName>
</protein>
<gene>
    <name evidence="1" type="ORF">ECPE_LOCUS17744</name>
</gene>
<dbReference type="WBParaSite" id="ECPE_0001778901-mRNA-1">
    <property type="protein sequence ID" value="ECPE_0001778901-mRNA-1"/>
    <property type="gene ID" value="ECPE_0001778901"/>
</dbReference>
<reference evidence="3" key="1">
    <citation type="submission" date="2016-06" db="UniProtKB">
        <authorList>
            <consortium name="WormBaseParasite"/>
        </authorList>
    </citation>
    <scope>IDENTIFICATION</scope>
</reference>
<dbReference type="EMBL" id="UZAN01071205">
    <property type="protein sequence ID" value="VDP95053.1"/>
    <property type="molecule type" value="Genomic_DNA"/>
</dbReference>
<dbReference type="Proteomes" id="UP000272942">
    <property type="component" value="Unassembled WGS sequence"/>
</dbReference>
<proteinExistence type="predicted"/>
<evidence type="ECO:0000313" key="1">
    <source>
        <dbReference type="EMBL" id="VDP95053.1"/>
    </source>
</evidence>
<sequence>MAVLRTNNALRAFTAAAAAADGMNLGITITPRSILLRIDGRDSGFEGEWCRRLKDLRCLKACGSLAR</sequence>
<organism evidence="3">
    <name type="scientific">Echinostoma caproni</name>
    <dbReference type="NCBI Taxonomy" id="27848"/>
    <lineage>
        <taxon>Eukaryota</taxon>
        <taxon>Metazoa</taxon>
        <taxon>Spiralia</taxon>
        <taxon>Lophotrochozoa</taxon>
        <taxon>Platyhelminthes</taxon>
        <taxon>Trematoda</taxon>
        <taxon>Digenea</taxon>
        <taxon>Plagiorchiida</taxon>
        <taxon>Echinostomata</taxon>
        <taxon>Echinostomatoidea</taxon>
        <taxon>Echinostomatidae</taxon>
        <taxon>Echinostoma</taxon>
    </lineage>
</organism>
<reference evidence="1 2" key="2">
    <citation type="submission" date="2018-11" db="EMBL/GenBank/DDBJ databases">
        <authorList>
            <consortium name="Pathogen Informatics"/>
        </authorList>
    </citation>
    <scope>NUCLEOTIDE SEQUENCE [LARGE SCALE GENOMIC DNA]</scope>
    <source>
        <strain evidence="1 2">Egypt</strain>
    </source>
</reference>